<protein>
    <submittedName>
        <fullName evidence="1">Heat-shock protein</fullName>
    </submittedName>
</protein>
<reference evidence="1 2" key="1">
    <citation type="journal article" date="2018" name="Front. Plant Sci.">
        <title>Red Clover (Trifolium pratense) and Zigzag Clover (T. medium) - A Picture of Genomic Similarities and Differences.</title>
        <authorList>
            <person name="Dluhosova J."/>
            <person name="Istvanek J."/>
            <person name="Nedelnik J."/>
            <person name="Repkova J."/>
        </authorList>
    </citation>
    <scope>NUCLEOTIDE SEQUENCE [LARGE SCALE GENOMIC DNA]</scope>
    <source>
        <strain evidence="2">cv. 10/8</strain>
        <tissue evidence="1">Leaf</tissue>
    </source>
</reference>
<evidence type="ECO:0000313" key="1">
    <source>
        <dbReference type="EMBL" id="MCI93731.1"/>
    </source>
</evidence>
<dbReference type="AlphaFoldDB" id="A0A392W3F3"/>
<sequence>MNVLDDYLYNMRKVMKDGSVTSMLSSTDKMKINAAMIKGKNLID</sequence>
<comment type="caution">
    <text evidence="1">The sequence shown here is derived from an EMBL/GenBank/DDBJ whole genome shotgun (WGS) entry which is preliminary data.</text>
</comment>
<dbReference type="Gene3D" id="1.20.1270.10">
    <property type="match status" value="1"/>
</dbReference>
<name>A0A392W3F3_9FABA</name>
<dbReference type="Proteomes" id="UP000265520">
    <property type="component" value="Unassembled WGS sequence"/>
</dbReference>
<proteinExistence type="predicted"/>
<keyword evidence="2" id="KW-1185">Reference proteome</keyword>
<dbReference type="InterPro" id="IPR029048">
    <property type="entry name" value="HSP70_C_sf"/>
</dbReference>
<feature type="non-terminal residue" evidence="1">
    <location>
        <position position="44"/>
    </location>
</feature>
<evidence type="ECO:0000313" key="2">
    <source>
        <dbReference type="Proteomes" id="UP000265520"/>
    </source>
</evidence>
<dbReference type="EMBL" id="LXQA011337119">
    <property type="protein sequence ID" value="MCI93731.1"/>
    <property type="molecule type" value="Genomic_DNA"/>
</dbReference>
<accession>A0A392W3F3</accession>
<organism evidence="1 2">
    <name type="scientific">Trifolium medium</name>
    <dbReference type="NCBI Taxonomy" id="97028"/>
    <lineage>
        <taxon>Eukaryota</taxon>
        <taxon>Viridiplantae</taxon>
        <taxon>Streptophyta</taxon>
        <taxon>Embryophyta</taxon>
        <taxon>Tracheophyta</taxon>
        <taxon>Spermatophyta</taxon>
        <taxon>Magnoliopsida</taxon>
        <taxon>eudicotyledons</taxon>
        <taxon>Gunneridae</taxon>
        <taxon>Pentapetalae</taxon>
        <taxon>rosids</taxon>
        <taxon>fabids</taxon>
        <taxon>Fabales</taxon>
        <taxon>Fabaceae</taxon>
        <taxon>Papilionoideae</taxon>
        <taxon>50 kb inversion clade</taxon>
        <taxon>NPAAA clade</taxon>
        <taxon>Hologalegina</taxon>
        <taxon>IRL clade</taxon>
        <taxon>Trifolieae</taxon>
        <taxon>Trifolium</taxon>
    </lineage>
</organism>